<reference evidence="2" key="2">
    <citation type="journal article" date="2014" name="ISME J.">
        <title>Microbial stratification in low pH oxic and suboxic macroscopic growths along an acid mine drainage.</title>
        <authorList>
            <person name="Mendez-Garcia C."/>
            <person name="Mesa V."/>
            <person name="Sprenger R.R."/>
            <person name="Richter M."/>
            <person name="Diez M.S."/>
            <person name="Solano J."/>
            <person name="Bargiela R."/>
            <person name="Golyshina O.V."/>
            <person name="Manteca A."/>
            <person name="Ramos J.L."/>
            <person name="Gallego J.R."/>
            <person name="Llorente I."/>
            <person name="Martins Dos Santos V.A."/>
            <person name="Jensen O.N."/>
            <person name="Pelaez A.I."/>
            <person name="Sanchez J."/>
            <person name="Ferrer M."/>
        </authorList>
    </citation>
    <scope>NUCLEOTIDE SEQUENCE</scope>
</reference>
<accession>T1AJ51</accession>
<protein>
    <submittedName>
        <fullName evidence="2">Addiction module killer protein</fullName>
    </submittedName>
</protein>
<feature type="compositionally biased region" description="Basic and acidic residues" evidence="1">
    <location>
        <begin position="61"/>
        <end position="73"/>
    </location>
</feature>
<feature type="non-terminal residue" evidence="2">
    <location>
        <position position="1"/>
    </location>
</feature>
<dbReference type="AlphaFoldDB" id="T1AJ51"/>
<name>T1AJ51_9ZZZZ</name>
<gene>
    <name evidence="2" type="ORF">B1A_10102</name>
</gene>
<sequence>GYRLYLAKDGNKLIILLGGGTKERQNIAIERAKEWYREYKTRKKLEASGKKTESLASQNQERGKNSDGTNERF</sequence>
<comment type="caution">
    <text evidence="2">The sequence shown here is derived from an EMBL/GenBank/DDBJ whole genome shotgun (WGS) entry which is preliminary data.</text>
</comment>
<organism evidence="2">
    <name type="scientific">mine drainage metagenome</name>
    <dbReference type="NCBI Taxonomy" id="410659"/>
    <lineage>
        <taxon>unclassified sequences</taxon>
        <taxon>metagenomes</taxon>
        <taxon>ecological metagenomes</taxon>
    </lineage>
</organism>
<proteinExistence type="predicted"/>
<evidence type="ECO:0000313" key="2">
    <source>
        <dbReference type="EMBL" id="EQD60536.1"/>
    </source>
</evidence>
<evidence type="ECO:0000256" key="1">
    <source>
        <dbReference type="SAM" id="MobiDB-lite"/>
    </source>
</evidence>
<feature type="compositionally biased region" description="Basic and acidic residues" evidence="1">
    <location>
        <begin position="44"/>
        <end position="53"/>
    </location>
</feature>
<reference evidence="2" key="1">
    <citation type="submission" date="2013-08" db="EMBL/GenBank/DDBJ databases">
        <authorList>
            <person name="Mendez C."/>
            <person name="Richter M."/>
            <person name="Ferrer M."/>
            <person name="Sanchez J."/>
        </authorList>
    </citation>
    <scope>NUCLEOTIDE SEQUENCE</scope>
</reference>
<feature type="region of interest" description="Disordered" evidence="1">
    <location>
        <begin position="44"/>
        <end position="73"/>
    </location>
</feature>
<dbReference type="EMBL" id="AUZX01007191">
    <property type="protein sequence ID" value="EQD60536.1"/>
    <property type="molecule type" value="Genomic_DNA"/>
</dbReference>